<protein>
    <recommendedName>
        <fullName evidence="1">Damage-control phosphatase ARMT1-like metal-binding domain-containing protein</fullName>
    </recommendedName>
</protein>
<sequence>MKISPRCPYCLLSRVHYQCNLSTNDPVLVETVMKECLGVMSREYRGGRTSTDVATAVHRKCYAVLNDNDPYRHVKKINNETALEILPSVLKLIYGADTDADTDASGKAYTLDNSPLPLETLFKNAVLAAVIGNYFDFGVMGHDASDEDFKKEFENHFQKGLAIDDTDDMLNRLSNVVYLIDNCGEIIFDREVLKIIQKIQTNMKNSGQKTKLVLVVRGKPILTDVTMAEAEELNLKDFVDEILTTGTDTVGISVREAPAETVAAMKDASLIISKGMANYESLSDENLGPIAFLLRTKCEVVAESLGLPMGMSVAKMVHGD</sequence>
<comment type="caution">
    <text evidence="2">The sequence shown here is derived from an EMBL/GenBank/DDBJ whole genome shotgun (WGS) entry which is preliminary data.</text>
</comment>
<dbReference type="InterPro" id="IPR014444">
    <property type="entry name" value="PH1575-like"/>
</dbReference>
<gene>
    <name evidence="2" type="ORF">MsAg5_14070</name>
</gene>
<evidence type="ECO:0000259" key="1">
    <source>
        <dbReference type="Pfam" id="PF01937"/>
    </source>
</evidence>
<organism evidence="2 3">
    <name type="scientific">Methanolapillus africanus</name>
    <dbReference type="NCBI Taxonomy" id="3028297"/>
    <lineage>
        <taxon>Archaea</taxon>
        <taxon>Methanobacteriati</taxon>
        <taxon>Methanobacteriota</taxon>
        <taxon>Stenosarchaea group</taxon>
        <taxon>Methanomicrobia</taxon>
        <taxon>Methanosarcinales</taxon>
        <taxon>Methanosarcinaceae</taxon>
        <taxon>Methanolapillus</taxon>
    </lineage>
</organism>
<dbReference type="PIRSF" id="PIRSF006593">
    <property type="entry name" value="UCP006593"/>
    <property type="match status" value="1"/>
</dbReference>
<evidence type="ECO:0000313" key="2">
    <source>
        <dbReference type="EMBL" id="MDV0447507.1"/>
    </source>
</evidence>
<dbReference type="AlphaFoldDB" id="A0AAE4MJA0"/>
<evidence type="ECO:0000313" key="3">
    <source>
        <dbReference type="Proteomes" id="UP001271789"/>
    </source>
</evidence>
<proteinExistence type="predicted"/>
<dbReference type="Pfam" id="PF01937">
    <property type="entry name" value="ARMT1-like_dom"/>
    <property type="match status" value="1"/>
</dbReference>
<accession>A0AAE4MJA0</accession>
<dbReference type="SUPFAM" id="SSF111321">
    <property type="entry name" value="AF1104-like"/>
    <property type="match status" value="1"/>
</dbReference>
<dbReference type="Gene3D" id="1.10.285.20">
    <property type="entry name" value="Uncharacterised protein PF01937, DUF89, domain 2"/>
    <property type="match status" value="1"/>
</dbReference>
<dbReference type="InterPro" id="IPR002791">
    <property type="entry name" value="ARMT1-like_metal-bd"/>
</dbReference>
<feature type="domain" description="Damage-control phosphatase ARMT1-like metal-binding" evidence="1">
    <location>
        <begin position="4"/>
        <end position="310"/>
    </location>
</feature>
<dbReference type="Gene3D" id="3.40.50.10880">
    <property type="entry name" value="Uncharacterised protein PF01937, DUF89, domain 3"/>
    <property type="match status" value="1"/>
</dbReference>
<dbReference type="EMBL" id="JAWDKD010000020">
    <property type="protein sequence ID" value="MDV0447507.1"/>
    <property type="molecule type" value="Genomic_DNA"/>
</dbReference>
<dbReference type="Proteomes" id="UP001271789">
    <property type="component" value="Unassembled WGS sequence"/>
</dbReference>
<dbReference type="Gene3D" id="1.10.8.380">
    <property type="entry name" value="Uncharacterised protein PF01937, DUF89, domain 1"/>
    <property type="match status" value="1"/>
</dbReference>
<dbReference type="InterPro" id="IPR036075">
    <property type="entry name" value="ARMT-1-like_metal-bd_sf"/>
</dbReference>
<name>A0AAE4MJA0_9EURY</name>
<dbReference type="RefSeq" id="WP_338099944.1">
    <property type="nucleotide sequence ID" value="NZ_JAWDKD010000020.1"/>
</dbReference>
<reference evidence="2" key="1">
    <citation type="submission" date="2023-06" db="EMBL/GenBank/DDBJ databases">
        <title>Genome sequence of Methanosarcinaceae archaeon Ag5.</title>
        <authorList>
            <person name="Protasov E."/>
            <person name="Platt K."/>
            <person name="Poehlein A."/>
            <person name="Daniel R."/>
            <person name="Brune A."/>
        </authorList>
    </citation>
    <scope>NUCLEOTIDE SEQUENCE</scope>
    <source>
        <strain evidence="2">Ag5</strain>
    </source>
</reference>
<keyword evidence="3" id="KW-1185">Reference proteome</keyword>